<dbReference type="InterPro" id="IPR022776">
    <property type="entry name" value="TRM13/UPF0224_CHHC_Znf_dom"/>
</dbReference>
<dbReference type="Pfam" id="PF05253">
    <property type="entry name" value="zf-U11-48K"/>
    <property type="match status" value="1"/>
</dbReference>
<evidence type="ECO:0000313" key="7">
    <source>
        <dbReference type="RefSeq" id="XP_019618139.1"/>
    </source>
</evidence>
<evidence type="ECO:0000256" key="3">
    <source>
        <dbReference type="ARBA" id="ARBA00022833"/>
    </source>
</evidence>
<keyword evidence="6" id="KW-1185">Reference proteome</keyword>
<keyword evidence="3" id="KW-0862">Zinc</keyword>
<evidence type="ECO:0000256" key="1">
    <source>
        <dbReference type="ARBA" id="ARBA00022723"/>
    </source>
</evidence>
<dbReference type="InterPro" id="IPR051591">
    <property type="entry name" value="UPF0224_FAM112_RNA_Proc"/>
</dbReference>
<gene>
    <name evidence="7 8" type="primary">LOC109465366</name>
</gene>
<dbReference type="GO" id="GO:0005689">
    <property type="term" value="C:U12-type spliceosomal complex"/>
    <property type="evidence" value="ECO:0007669"/>
    <property type="project" value="TreeGrafter"/>
</dbReference>
<organism evidence="6 8">
    <name type="scientific">Branchiostoma belcheri</name>
    <name type="common">Amphioxus</name>
    <dbReference type="NCBI Taxonomy" id="7741"/>
    <lineage>
        <taxon>Eukaryota</taxon>
        <taxon>Metazoa</taxon>
        <taxon>Chordata</taxon>
        <taxon>Cephalochordata</taxon>
        <taxon>Leptocardii</taxon>
        <taxon>Amphioxiformes</taxon>
        <taxon>Branchiostomatidae</taxon>
        <taxon>Branchiostoma</taxon>
    </lineage>
</organism>
<dbReference type="OrthoDB" id="69229at2759"/>
<evidence type="ECO:0000259" key="5">
    <source>
        <dbReference type="PROSITE" id="PS51800"/>
    </source>
</evidence>
<dbReference type="PANTHER" id="PTHR21402:SF10">
    <property type="entry name" value="U11_U12 SMALL NUCLEAR RIBONUCLEOPROTEIN 48 KDA PROTEIN"/>
    <property type="match status" value="1"/>
</dbReference>
<evidence type="ECO:0000256" key="4">
    <source>
        <dbReference type="SAM" id="MobiDB-lite"/>
    </source>
</evidence>
<dbReference type="GO" id="GO:0005654">
    <property type="term" value="C:nucleoplasm"/>
    <property type="evidence" value="ECO:0007669"/>
    <property type="project" value="TreeGrafter"/>
</dbReference>
<keyword evidence="1" id="KW-0479">Metal-binding</keyword>
<evidence type="ECO:0000313" key="6">
    <source>
        <dbReference type="Proteomes" id="UP000515135"/>
    </source>
</evidence>
<dbReference type="RefSeq" id="XP_019618140.1">
    <property type="nucleotide sequence ID" value="XM_019762581.1"/>
</dbReference>
<sequence>MHETREDQLAELSCYLDGSSTRLSGVLQRLGWTDEKTSDVDLALCPLNSAHRVPPSSLADHVRDCRLAKAGYDAEERERMKESSEFYYAKSTSVVPVVVDREMQEKVISQCPPSSSSRDQGRDRQTTSFTQAVSSASSEERSLPLRDEELTTAQKLAMHNYVVQQASKANNRTSAFSAEDSSLTADLAETVQKQDDDSKGPKSHLEILAELRDYKRRRQSYRAKNVHITKRSTTEVMRQVIETQMEMLEQMNRGSNDSERNSSGTDNRSSDRTSSPAVRVDSPRRHGRPDSPRPYQRHRREERHSKHKKSRDKSRSRSPSRRKKHRH</sequence>
<dbReference type="PROSITE" id="PS51800">
    <property type="entry name" value="ZF_CHHC_U11_48K"/>
    <property type="match status" value="1"/>
</dbReference>
<dbReference type="Proteomes" id="UP000515135">
    <property type="component" value="Unplaced"/>
</dbReference>
<feature type="region of interest" description="Disordered" evidence="4">
    <location>
        <begin position="106"/>
        <end position="146"/>
    </location>
</feature>
<proteinExistence type="predicted"/>
<dbReference type="AlphaFoldDB" id="A0A6P4XNA0"/>
<evidence type="ECO:0000256" key="2">
    <source>
        <dbReference type="ARBA" id="ARBA00022771"/>
    </source>
</evidence>
<evidence type="ECO:0000313" key="8">
    <source>
        <dbReference type="RefSeq" id="XP_019618140.1"/>
    </source>
</evidence>
<dbReference type="PANTHER" id="PTHR21402">
    <property type="entry name" value="GAMETOCYTE SPECIFIC FACTOR 1-RELATED"/>
    <property type="match status" value="1"/>
</dbReference>
<feature type="compositionally biased region" description="Polar residues" evidence="4">
    <location>
        <begin position="261"/>
        <end position="276"/>
    </location>
</feature>
<dbReference type="GeneID" id="109465366"/>
<reference evidence="7 8" key="1">
    <citation type="submission" date="2025-04" db="UniProtKB">
        <authorList>
            <consortium name="RefSeq"/>
        </authorList>
    </citation>
    <scope>IDENTIFICATION</scope>
    <source>
        <tissue evidence="7 8">Gonad</tissue>
    </source>
</reference>
<dbReference type="RefSeq" id="XP_019618139.1">
    <property type="nucleotide sequence ID" value="XM_019762580.1"/>
</dbReference>
<feature type="compositionally biased region" description="Basic residues" evidence="4">
    <location>
        <begin position="295"/>
        <end position="327"/>
    </location>
</feature>
<dbReference type="KEGG" id="bbel:109465366"/>
<dbReference type="GO" id="GO:0008270">
    <property type="term" value="F:zinc ion binding"/>
    <property type="evidence" value="ECO:0007669"/>
    <property type="project" value="UniProtKB-KW"/>
</dbReference>
<feature type="compositionally biased region" description="Polar residues" evidence="4">
    <location>
        <begin position="126"/>
        <end position="137"/>
    </location>
</feature>
<protein>
    <submittedName>
        <fullName evidence="7">U11/U12 small nuclear ribonucleoprotein 48 kDa protein-like isoform X1</fullName>
    </submittedName>
    <submittedName>
        <fullName evidence="8">U11/U12 small nuclear ribonucleoprotein 48 kDa protein-like isoform X2</fullName>
    </submittedName>
</protein>
<feature type="domain" description="CHHC U11-48K-type" evidence="5">
    <location>
        <begin position="42"/>
        <end position="69"/>
    </location>
</feature>
<feature type="compositionally biased region" description="Basic and acidic residues" evidence="4">
    <location>
        <begin position="281"/>
        <end position="291"/>
    </location>
</feature>
<accession>A0A6P4XNA0</accession>
<feature type="region of interest" description="Disordered" evidence="4">
    <location>
        <begin position="251"/>
        <end position="327"/>
    </location>
</feature>
<dbReference type="GO" id="GO:0005829">
    <property type="term" value="C:cytosol"/>
    <property type="evidence" value="ECO:0007669"/>
    <property type="project" value="TreeGrafter"/>
</dbReference>
<name>A0A6P4XNA0_BRABE</name>
<keyword evidence="2" id="KW-0863">Zinc-finger</keyword>